<dbReference type="RefSeq" id="WP_077344086.1">
    <property type="nucleotide sequence ID" value="NZ_CP019605.1"/>
</dbReference>
<proteinExistence type="inferred from homology"/>
<reference evidence="2 3" key="1">
    <citation type="journal article" date="2016" name="Int. J. Syst. Evol. Microbiol.">
        <title>Tessaracoccus flavus sp. nov., isolated from the drainage system of a lindane-producing factory.</title>
        <authorList>
            <person name="Kumari R."/>
            <person name="Singh P."/>
            <person name="Schumann P."/>
            <person name="Lal R."/>
        </authorList>
    </citation>
    <scope>NUCLEOTIDE SEQUENCE [LARGE SCALE GENOMIC DNA]</scope>
    <source>
        <strain evidence="2 3">RP1T</strain>
    </source>
</reference>
<dbReference type="SUPFAM" id="SSF51004">
    <property type="entry name" value="C-terminal (heme d1) domain of cytochrome cd1-nitrite reductase"/>
    <property type="match status" value="1"/>
</dbReference>
<sequence length="333" mass="35597">MTRLVLIANAGDGTISTLAINREPNPRLEVLATSGDVKGCSTFAIDPERDLVFAATKDPSIAVLRLDRESGELTELSRRPVDAPLAYLALTPDGTSLLGASYHDGFGEAWPVDGEGLGEPHSRFEYANLHAIVAADDNVYAPSLGDDLVAQFRLEDGELKPLSPGAVNAPAGSGPRHLIVDGQHVYLLTEFSGEVIRYSRGDNGGLSEEQRTIVVDPDAGLSRSRYGADPMEEHLIWGADLHRGGRFLFTSERTTSTIATVEVGPDGELGDVLAHTRVEQQPRGFAVTPDGEFLISVGERSTFASLFAIHDDGSLEQVSRVGIGAGANWVRVL</sequence>
<keyword evidence="3" id="KW-1185">Reference proteome</keyword>
<dbReference type="Gene3D" id="2.130.10.10">
    <property type="entry name" value="YVTN repeat-like/Quinoprotein amine dehydrogenase"/>
    <property type="match status" value="1"/>
</dbReference>
<dbReference type="InterPro" id="IPR011048">
    <property type="entry name" value="Haem_d1_sf"/>
</dbReference>
<dbReference type="PANTHER" id="PTHR30344">
    <property type="entry name" value="6-PHOSPHOGLUCONOLACTONASE-RELATED"/>
    <property type="match status" value="1"/>
</dbReference>
<dbReference type="STRING" id="1610493.RPIT_14575"/>
<evidence type="ECO:0000313" key="3">
    <source>
        <dbReference type="Proteomes" id="UP000188324"/>
    </source>
</evidence>
<dbReference type="InterPro" id="IPR015943">
    <property type="entry name" value="WD40/YVTN_repeat-like_dom_sf"/>
</dbReference>
<organism evidence="2 3">
    <name type="scientific">Tessaracoccus flavus</name>
    <dbReference type="NCBI Taxonomy" id="1610493"/>
    <lineage>
        <taxon>Bacteria</taxon>
        <taxon>Bacillati</taxon>
        <taxon>Actinomycetota</taxon>
        <taxon>Actinomycetes</taxon>
        <taxon>Propionibacteriales</taxon>
        <taxon>Propionibacteriaceae</taxon>
        <taxon>Tessaracoccus</taxon>
    </lineage>
</organism>
<dbReference type="InterPro" id="IPR050282">
    <property type="entry name" value="Cycloisomerase_2"/>
</dbReference>
<dbReference type="Pfam" id="PF10282">
    <property type="entry name" value="Lactonase"/>
    <property type="match status" value="1"/>
</dbReference>
<name>A0A1Q2CIE3_9ACTN</name>
<protein>
    <submittedName>
        <fullName evidence="2">Uncharacterized protein</fullName>
    </submittedName>
</protein>
<dbReference type="KEGG" id="tfl:RPIT_14575"/>
<comment type="similarity">
    <text evidence="1">Belongs to the cycloisomerase 2 family.</text>
</comment>
<dbReference type="InterPro" id="IPR019405">
    <property type="entry name" value="Lactonase_7-beta_prop"/>
</dbReference>
<dbReference type="EMBL" id="CP019605">
    <property type="protein sequence ID" value="AQP45881.1"/>
    <property type="molecule type" value="Genomic_DNA"/>
</dbReference>
<dbReference type="OrthoDB" id="3725564at2"/>
<dbReference type="GO" id="GO:0017057">
    <property type="term" value="F:6-phosphogluconolactonase activity"/>
    <property type="evidence" value="ECO:0007669"/>
    <property type="project" value="TreeGrafter"/>
</dbReference>
<dbReference type="AlphaFoldDB" id="A0A1Q2CIE3"/>
<accession>A0A1Q2CIE3</accession>
<evidence type="ECO:0000256" key="1">
    <source>
        <dbReference type="ARBA" id="ARBA00005564"/>
    </source>
</evidence>
<gene>
    <name evidence="2" type="ORF">RPIT_14575</name>
</gene>
<evidence type="ECO:0000313" key="2">
    <source>
        <dbReference type="EMBL" id="AQP45881.1"/>
    </source>
</evidence>
<dbReference type="PANTHER" id="PTHR30344:SF1">
    <property type="entry name" value="6-PHOSPHOGLUCONOLACTONASE"/>
    <property type="match status" value="1"/>
</dbReference>
<dbReference type="Proteomes" id="UP000188324">
    <property type="component" value="Chromosome"/>
</dbReference>